<evidence type="ECO:0000313" key="1">
    <source>
        <dbReference type="EMBL" id="MBL0002793.1"/>
    </source>
</evidence>
<dbReference type="Proteomes" id="UP000886632">
    <property type="component" value="Unassembled WGS sequence"/>
</dbReference>
<organism evidence="1 2">
    <name type="scientific">Candidatus Phosphoribacter hodrii</name>
    <dbReference type="NCBI Taxonomy" id="2953743"/>
    <lineage>
        <taxon>Bacteria</taxon>
        <taxon>Bacillati</taxon>
        <taxon>Actinomycetota</taxon>
        <taxon>Actinomycetes</taxon>
        <taxon>Micrococcales</taxon>
        <taxon>Dermatophilaceae</taxon>
        <taxon>Candidatus Phosphoribacter</taxon>
    </lineage>
</organism>
<sequence>MAMLRGVLRVSPIGDYRTLPALLGVDFLVVDEPGGHGSGPFHPIVEVEDLAALYEMLRTERIVVGVLTPLDDGQRHALTVRDLRGMALLTVTGDLSPTHRLLTGPDVRAHVRLPFDPRTNVLDPCTWVLAEVGRKLTGESVVGIDMQPVDRDRRAVFVQDQRGRRVLVGEVRVMRGSEYLDMDVTLDGGLVTNVVVEVVHDASDAMVSIVHSGWVVGSEEQRGQFDGWQDALSAWAASQT</sequence>
<proteinExistence type="predicted"/>
<dbReference type="AlphaFoldDB" id="A0A9D7T767"/>
<protein>
    <submittedName>
        <fullName evidence="1">Uncharacterized protein</fullName>
    </submittedName>
</protein>
<gene>
    <name evidence="1" type="ORF">IPP00_01905</name>
</gene>
<comment type="caution">
    <text evidence="1">The sequence shown here is derived from an EMBL/GenBank/DDBJ whole genome shotgun (WGS) entry which is preliminary data.</text>
</comment>
<accession>A0A9D7T767</accession>
<dbReference type="EMBL" id="JADKGK010000005">
    <property type="protein sequence ID" value="MBL0002793.1"/>
    <property type="molecule type" value="Genomic_DNA"/>
</dbReference>
<name>A0A9D7T767_9MICO</name>
<evidence type="ECO:0000313" key="2">
    <source>
        <dbReference type="Proteomes" id="UP000886632"/>
    </source>
</evidence>
<reference evidence="1" key="1">
    <citation type="submission" date="2020-10" db="EMBL/GenBank/DDBJ databases">
        <title>Connecting structure to function with the recovery of over 1000 high-quality activated sludge metagenome-assembled genomes encoding full-length rRNA genes using long-read sequencing.</title>
        <authorList>
            <person name="Singleton C.M."/>
            <person name="Petriglieri F."/>
            <person name="Kristensen J.M."/>
            <person name="Kirkegaard R.H."/>
            <person name="Michaelsen T.Y."/>
            <person name="Andersen M.H."/>
            <person name="Karst S.M."/>
            <person name="Dueholm M.S."/>
            <person name="Nielsen P.H."/>
            <person name="Albertsen M."/>
        </authorList>
    </citation>
    <scope>NUCLEOTIDE SEQUENCE</scope>
    <source>
        <strain evidence="1">Ribe_18-Q3-R11-54_MAXAC.001</strain>
    </source>
</reference>